<name>A0AAN4Z546_9BILA</name>
<dbReference type="AlphaFoldDB" id="A0AAN4Z546"/>
<organism evidence="2 3">
    <name type="scientific">Pristionchus mayeri</name>
    <dbReference type="NCBI Taxonomy" id="1317129"/>
    <lineage>
        <taxon>Eukaryota</taxon>
        <taxon>Metazoa</taxon>
        <taxon>Ecdysozoa</taxon>
        <taxon>Nematoda</taxon>
        <taxon>Chromadorea</taxon>
        <taxon>Rhabditida</taxon>
        <taxon>Rhabditina</taxon>
        <taxon>Diplogasteromorpha</taxon>
        <taxon>Diplogasteroidea</taxon>
        <taxon>Neodiplogasteridae</taxon>
        <taxon>Pristionchus</taxon>
    </lineage>
</organism>
<gene>
    <name evidence="2" type="ORF">PMAYCL1PPCAC_01600</name>
</gene>
<proteinExistence type="predicted"/>
<dbReference type="Proteomes" id="UP001328107">
    <property type="component" value="Unassembled WGS sequence"/>
</dbReference>
<feature type="transmembrane region" description="Helical" evidence="1">
    <location>
        <begin position="38"/>
        <end position="57"/>
    </location>
</feature>
<accession>A0AAN4Z546</accession>
<feature type="non-terminal residue" evidence="2">
    <location>
        <position position="1"/>
    </location>
</feature>
<evidence type="ECO:0000313" key="2">
    <source>
        <dbReference type="EMBL" id="GMR31405.1"/>
    </source>
</evidence>
<keyword evidence="1" id="KW-0472">Membrane</keyword>
<keyword evidence="1" id="KW-1133">Transmembrane helix</keyword>
<dbReference type="EMBL" id="BTRK01000001">
    <property type="protein sequence ID" value="GMR31405.1"/>
    <property type="molecule type" value="Genomic_DNA"/>
</dbReference>
<keyword evidence="3" id="KW-1185">Reference proteome</keyword>
<protein>
    <submittedName>
        <fullName evidence="2">Uncharacterized protein</fullName>
    </submittedName>
</protein>
<evidence type="ECO:0000256" key="1">
    <source>
        <dbReference type="SAM" id="Phobius"/>
    </source>
</evidence>
<comment type="caution">
    <text evidence="2">The sequence shown here is derived from an EMBL/GenBank/DDBJ whole genome shotgun (WGS) entry which is preliminary data.</text>
</comment>
<keyword evidence="1" id="KW-0812">Transmembrane</keyword>
<sequence length="90" mass="10120">SSHGRRKKYQHLNLSMSTSDFCRFYICNTGSSSRGNDAFLFIYIWAAAVLLMIGLAVKKNKKKASADVSISEKVIRFASCVFGEMESWVD</sequence>
<reference evidence="3" key="1">
    <citation type="submission" date="2022-10" db="EMBL/GenBank/DDBJ databases">
        <title>Genome assembly of Pristionchus species.</title>
        <authorList>
            <person name="Yoshida K."/>
            <person name="Sommer R.J."/>
        </authorList>
    </citation>
    <scope>NUCLEOTIDE SEQUENCE [LARGE SCALE GENOMIC DNA]</scope>
    <source>
        <strain evidence="3">RS5460</strain>
    </source>
</reference>
<evidence type="ECO:0000313" key="3">
    <source>
        <dbReference type="Proteomes" id="UP001328107"/>
    </source>
</evidence>